<dbReference type="Gene3D" id="2.10.70.10">
    <property type="entry name" value="Complement Module, domain 1"/>
    <property type="match status" value="3"/>
</dbReference>
<reference evidence="9 10" key="1">
    <citation type="journal article" date="2023" name="Insect Mol. Biol.">
        <title>Genome sequencing provides insights into the evolution of gene families encoding plant cell wall-degrading enzymes in longhorned beetles.</title>
        <authorList>
            <person name="Shin N.R."/>
            <person name="Okamura Y."/>
            <person name="Kirsch R."/>
            <person name="Pauchet Y."/>
        </authorList>
    </citation>
    <scope>NUCLEOTIDE SEQUENCE [LARGE SCALE GENOMIC DNA]</scope>
    <source>
        <strain evidence="9">EAD_L_NR</strain>
    </source>
</reference>
<evidence type="ECO:0000259" key="8">
    <source>
        <dbReference type="PROSITE" id="PS50923"/>
    </source>
</evidence>
<keyword evidence="4" id="KW-1015">Disulfide bond</keyword>
<evidence type="ECO:0000313" key="10">
    <source>
        <dbReference type="Proteomes" id="UP001159042"/>
    </source>
</evidence>
<dbReference type="EMBL" id="JANEYG010000019">
    <property type="protein sequence ID" value="KAJ8919256.1"/>
    <property type="molecule type" value="Genomic_DNA"/>
</dbReference>
<evidence type="ECO:0000256" key="6">
    <source>
        <dbReference type="PROSITE-ProRule" id="PRU00302"/>
    </source>
</evidence>
<keyword evidence="5" id="KW-0325">Glycoprotein</keyword>
<dbReference type="PANTHER" id="PTHR46393:SF7">
    <property type="entry name" value="COMPLEMENT C2"/>
    <property type="match status" value="1"/>
</dbReference>
<dbReference type="SUPFAM" id="SSF57535">
    <property type="entry name" value="Complement control module/SCR domain"/>
    <property type="match status" value="3"/>
</dbReference>
<comment type="caution">
    <text evidence="6">Lacks conserved residue(s) required for the propagation of feature annotation.</text>
</comment>
<feature type="chain" id="PRO_5043922540" description="Sushi domain-containing protein" evidence="7">
    <location>
        <begin position="19"/>
        <end position="243"/>
    </location>
</feature>
<dbReference type="InterPro" id="IPR000436">
    <property type="entry name" value="Sushi_SCR_CCP_dom"/>
</dbReference>
<evidence type="ECO:0000256" key="7">
    <source>
        <dbReference type="SAM" id="SignalP"/>
    </source>
</evidence>
<organism evidence="9 10">
    <name type="scientific">Exocentrus adspersus</name>
    <dbReference type="NCBI Taxonomy" id="1586481"/>
    <lineage>
        <taxon>Eukaryota</taxon>
        <taxon>Metazoa</taxon>
        <taxon>Ecdysozoa</taxon>
        <taxon>Arthropoda</taxon>
        <taxon>Hexapoda</taxon>
        <taxon>Insecta</taxon>
        <taxon>Pterygota</taxon>
        <taxon>Neoptera</taxon>
        <taxon>Endopterygota</taxon>
        <taxon>Coleoptera</taxon>
        <taxon>Polyphaga</taxon>
        <taxon>Cucujiformia</taxon>
        <taxon>Chrysomeloidea</taxon>
        <taxon>Cerambycidae</taxon>
        <taxon>Lamiinae</taxon>
        <taxon>Acanthocinini</taxon>
        <taxon>Exocentrus</taxon>
    </lineage>
</organism>
<dbReference type="SMART" id="SM00032">
    <property type="entry name" value="CCP"/>
    <property type="match status" value="3"/>
</dbReference>
<keyword evidence="3" id="KW-0677">Repeat</keyword>
<dbReference type="Proteomes" id="UP001159042">
    <property type="component" value="Unassembled WGS sequence"/>
</dbReference>
<protein>
    <recommendedName>
        <fullName evidence="8">Sushi domain-containing protein</fullName>
    </recommendedName>
</protein>
<accession>A0AAV8W062</accession>
<evidence type="ECO:0000256" key="4">
    <source>
        <dbReference type="ARBA" id="ARBA00023157"/>
    </source>
</evidence>
<dbReference type="Pfam" id="PF00084">
    <property type="entry name" value="Sushi"/>
    <property type="match status" value="3"/>
</dbReference>
<evidence type="ECO:0000313" key="9">
    <source>
        <dbReference type="EMBL" id="KAJ8919256.1"/>
    </source>
</evidence>
<dbReference type="InterPro" id="IPR035976">
    <property type="entry name" value="Sushi/SCR/CCP_sf"/>
</dbReference>
<dbReference type="PANTHER" id="PTHR46393">
    <property type="entry name" value="SUSHI DOMAIN-CONTAINING PROTEIN"/>
    <property type="match status" value="1"/>
</dbReference>
<sequence>MSLPTTILFCILIKTVLCNDEDPFWAPYDDVMVDNNNDNSTEILCPQLEKISNGNIMIEKLTGRKKVATITCEHGYDIEGNNIIYCVDGQWEIYNSLPQCNRRCLPPPYLENGALEIEGEKDVDGSYRKGTVASYSCSNGYELMPRSSNMRVCEKGVWTGPVATCVPNVIQVIGCPMPKTIDNGYFVQENTEELEGYSSFGQRLHYNCKAEYSLRGPRVRQCLEDGSWSPKLQPDCVSRDGKS</sequence>
<evidence type="ECO:0000256" key="2">
    <source>
        <dbReference type="ARBA" id="ARBA00022729"/>
    </source>
</evidence>
<comment type="caution">
    <text evidence="9">The sequence shown here is derived from an EMBL/GenBank/DDBJ whole genome shotgun (WGS) entry which is preliminary data.</text>
</comment>
<dbReference type="AlphaFoldDB" id="A0AAV8W062"/>
<proteinExistence type="predicted"/>
<evidence type="ECO:0000256" key="1">
    <source>
        <dbReference type="ARBA" id="ARBA00022659"/>
    </source>
</evidence>
<dbReference type="CDD" id="cd00033">
    <property type="entry name" value="CCP"/>
    <property type="match status" value="3"/>
</dbReference>
<keyword evidence="1 6" id="KW-0768">Sushi</keyword>
<dbReference type="PROSITE" id="PS50923">
    <property type="entry name" value="SUSHI"/>
    <property type="match status" value="2"/>
</dbReference>
<feature type="signal peptide" evidence="7">
    <location>
        <begin position="1"/>
        <end position="18"/>
    </location>
</feature>
<keyword evidence="2 7" id="KW-0732">Signal</keyword>
<evidence type="ECO:0000256" key="5">
    <source>
        <dbReference type="ARBA" id="ARBA00023180"/>
    </source>
</evidence>
<feature type="domain" description="Sushi" evidence="8">
    <location>
        <begin position="173"/>
        <end position="238"/>
    </location>
</feature>
<name>A0AAV8W062_9CUCU</name>
<evidence type="ECO:0000256" key="3">
    <source>
        <dbReference type="ARBA" id="ARBA00022737"/>
    </source>
</evidence>
<gene>
    <name evidence="9" type="ORF">NQ315_003839</name>
</gene>
<feature type="domain" description="Sushi" evidence="8">
    <location>
        <begin position="102"/>
        <end position="167"/>
    </location>
</feature>
<keyword evidence="10" id="KW-1185">Reference proteome</keyword>